<comment type="caution">
    <text evidence="2">The sequence shown here is derived from an EMBL/GenBank/DDBJ whole genome shotgun (WGS) entry which is preliminary data.</text>
</comment>
<dbReference type="GO" id="GO:0006508">
    <property type="term" value="P:proteolysis"/>
    <property type="evidence" value="ECO:0007669"/>
    <property type="project" value="InterPro"/>
</dbReference>
<sequence>MIDIYVNSIDLNLYNINSDCHTESLQQDESSMNNWNESMKKFNKIMITLPCAMDEHSLTRWLNQLSVKKSLHVPLNFHWSFCNKVDYDRETLSIRDEIEWLIKSGINGLLYAGDLDVVCNFLGVQWFVEDLHYIPMINHTYWKYDGQIGGFYKHYTRSIDGVGGGDGNLTFATVRGAGHSTAVDKPGETKYLFYKFLNQKI</sequence>
<dbReference type="InterPro" id="IPR029058">
    <property type="entry name" value="AB_hydrolase_fold"/>
</dbReference>
<keyword evidence="3" id="KW-1185">Reference proteome</keyword>
<evidence type="ECO:0000256" key="1">
    <source>
        <dbReference type="ARBA" id="ARBA00009431"/>
    </source>
</evidence>
<protein>
    <recommendedName>
        <fullName evidence="4">Serine carboxypeptidase CPVL-like protein</fullName>
    </recommendedName>
</protein>
<organism evidence="2 3">
    <name type="scientific">Euroglyphus maynei</name>
    <name type="common">Mayne's house dust mite</name>
    <dbReference type="NCBI Taxonomy" id="6958"/>
    <lineage>
        <taxon>Eukaryota</taxon>
        <taxon>Metazoa</taxon>
        <taxon>Ecdysozoa</taxon>
        <taxon>Arthropoda</taxon>
        <taxon>Chelicerata</taxon>
        <taxon>Arachnida</taxon>
        <taxon>Acari</taxon>
        <taxon>Acariformes</taxon>
        <taxon>Sarcoptiformes</taxon>
        <taxon>Astigmata</taxon>
        <taxon>Psoroptidia</taxon>
        <taxon>Analgoidea</taxon>
        <taxon>Pyroglyphidae</taxon>
        <taxon>Pyroglyphinae</taxon>
        <taxon>Euroglyphus</taxon>
    </lineage>
</organism>
<name>A0A1Y3BU65_EURMA</name>
<dbReference type="Proteomes" id="UP000194236">
    <property type="component" value="Unassembled WGS sequence"/>
</dbReference>
<dbReference type="Pfam" id="PF00450">
    <property type="entry name" value="Peptidase_S10"/>
    <property type="match status" value="1"/>
</dbReference>
<accession>A0A1Y3BU65</accession>
<gene>
    <name evidence="2" type="ORF">BLA29_008099</name>
</gene>
<evidence type="ECO:0000313" key="3">
    <source>
        <dbReference type="Proteomes" id="UP000194236"/>
    </source>
</evidence>
<proteinExistence type="inferred from homology"/>
<dbReference type="PANTHER" id="PTHR11802:SF201">
    <property type="entry name" value="CARBOXYPEPTIDASE"/>
    <property type="match status" value="1"/>
</dbReference>
<dbReference type="AlphaFoldDB" id="A0A1Y3BU65"/>
<dbReference type="GO" id="GO:0004185">
    <property type="term" value="F:serine-type carboxypeptidase activity"/>
    <property type="evidence" value="ECO:0007669"/>
    <property type="project" value="InterPro"/>
</dbReference>
<comment type="similarity">
    <text evidence="1">Belongs to the peptidase S10 family.</text>
</comment>
<dbReference type="SUPFAM" id="SSF53474">
    <property type="entry name" value="alpha/beta-Hydrolases"/>
    <property type="match status" value="1"/>
</dbReference>
<dbReference type="OrthoDB" id="443318at2759"/>
<dbReference type="InterPro" id="IPR001563">
    <property type="entry name" value="Peptidase_S10"/>
</dbReference>
<dbReference type="PANTHER" id="PTHR11802">
    <property type="entry name" value="SERINE PROTEASE FAMILY S10 SERINE CARBOXYPEPTIDASE"/>
    <property type="match status" value="1"/>
</dbReference>
<dbReference type="EMBL" id="MUJZ01004952">
    <property type="protein sequence ID" value="OTF83136.1"/>
    <property type="molecule type" value="Genomic_DNA"/>
</dbReference>
<evidence type="ECO:0008006" key="4">
    <source>
        <dbReference type="Google" id="ProtNLM"/>
    </source>
</evidence>
<dbReference type="Gene3D" id="3.40.50.1820">
    <property type="entry name" value="alpha/beta hydrolase"/>
    <property type="match status" value="1"/>
</dbReference>
<reference evidence="2 3" key="1">
    <citation type="submission" date="2017-03" db="EMBL/GenBank/DDBJ databases">
        <title>Genome Survey of Euroglyphus maynei.</title>
        <authorList>
            <person name="Arlian L.G."/>
            <person name="Morgan M.S."/>
            <person name="Rider S.D."/>
        </authorList>
    </citation>
    <scope>NUCLEOTIDE SEQUENCE [LARGE SCALE GENOMIC DNA]</scope>
    <source>
        <strain evidence="2">Arlian Lab</strain>
        <tissue evidence="2">Whole body</tissue>
    </source>
</reference>
<evidence type="ECO:0000313" key="2">
    <source>
        <dbReference type="EMBL" id="OTF83136.1"/>
    </source>
</evidence>